<evidence type="ECO:0000259" key="2">
    <source>
        <dbReference type="PROSITE" id="PS50198"/>
    </source>
</evidence>
<sequence length="311" mass="35041">MKKKFGLGLGLTILLGLGLILGGCSNVDYVAKVNDELIAKKDFDNKLNDIKTYVQSQGVDFTTEEGKAYLQNIQGQLLSMSIQDAIIRQEVKKNNWDTNIPQITEKVNQISQKNGGDLATYLKQQGLTEEDLKNTFAFAYYTGKDATVSEEETRQYFEDHFDQYGGQMEQVKARHILVGTEDEAKDIIRQIQAGADFAALAKEKSTDGSKDNGGEIDYFTRGKMVEEFEKAAFDMKIGELTTTPVKTKYGYHVIQVLDHKQTVKPDYEKVKEKVQADALENAQNQKAESYYMKLAQEAKIEYAKGYEPTTE</sequence>
<keyword evidence="1 3" id="KW-0413">Isomerase</keyword>
<gene>
    <name evidence="3" type="ordered locus">Sgly_0200</name>
</gene>
<dbReference type="PROSITE" id="PS50198">
    <property type="entry name" value="PPIC_PPIASE_2"/>
    <property type="match status" value="1"/>
</dbReference>
<dbReference type="Pfam" id="PF13624">
    <property type="entry name" value="SurA_N_3"/>
    <property type="match status" value="1"/>
</dbReference>
<dbReference type="Pfam" id="PF13616">
    <property type="entry name" value="Rotamase_3"/>
    <property type="match status" value="1"/>
</dbReference>
<dbReference type="InterPro" id="IPR050245">
    <property type="entry name" value="PrsA_foldase"/>
</dbReference>
<evidence type="ECO:0000313" key="4">
    <source>
        <dbReference type="Proteomes" id="UP000007488"/>
    </source>
</evidence>
<evidence type="ECO:0000256" key="1">
    <source>
        <dbReference type="PROSITE-ProRule" id="PRU00278"/>
    </source>
</evidence>
<dbReference type="PROSITE" id="PS51257">
    <property type="entry name" value="PROKAR_LIPOPROTEIN"/>
    <property type="match status" value="1"/>
</dbReference>
<reference evidence="4" key="2">
    <citation type="submission" date="2011-02" db="EMBL/GenBank/DDBJ databases">
        <title>The complete genome of Syntrophobotulus glycolicus DSM 8271.</title>
        <authorList>
            <person name="Lucas S."/>
            <person name="Copeland A."/>
            <person name="Lapidus A."/>
            <person name="Bruce D."/>
            <person name="Goodwin L."/>
            <person name="Pitluck S."/>
            <person name="Kyrpides N."/>
            <person name="Mavromatis K."/>
            <person name="Pagani I."/>
            <person name="Ivanova N."/>
            <person name="Mikhailova N."/>
            <person name="Chertkov O."/>
            <person name="Held B."/>
            <person name="Detter J.C."/>
            <person name="Tapia R."/>
            <person name="Han C."/>
            <person name="Land M."/>
            <person name="Hauser L."/>
            <person name="Markowitz V."/>
            <person name="Cheng J.-F."/>
            <person name="Hugenholtz P."/>
            <person name="Woyke T."/>
            <person name="Wu D."/>
            <person name="Spring S."/>
            <person name="Schroeder M."/>
            <person name="Brambilla E."/>
            <person name="Klenk H.-P."/>
            <person name="Eisen J.A."/>
        </authorList>
    </citation>
    <scope>NUCLEOTIDE SEQUENCE [LARGE SCALE GENOMIC DNA]</scope>
    <source>
        <strain evidence="4">DSM 8271 / FlGlyR</strain>
    </source>
</reference>
<dbReference type="InterPro" id="IPR027304">
    <property type="entry name" value="Trigger_fact/SurA_dom_sf"/>
</dbReference>
<accession>F0SW85</accession>
<dbReference type="AlphaFoldDB" id="F0SW85"/>
<dbReference type="Proteomes" id="UP000007488">
    <property type="component" value="Chromosome"/>
</dbReference>
<dbReference type="InterPro" id="IPR000297">
    <property type="entry name" value="PPIase_PpiC"/>
</dbReference>
<keyword evidence="1" id="KW-0697">Rotamase</keyword>
<dbReference type="eggNOG" id="COG0760">
    <property type="taxonomic scope" value="Bacteria"/>
</dbReference>
<dbReference type="SUPFAM" id="SSF54534">
    <property type="entry name" value="FKBP-like"/>
    <property type="match status" value="1"/>
</dbReference>
<dbReference type="HOGENOM" id="CLU_034646_5_2_9"/>
<dbReference type="RefSeq" id="WP_013623442.1">
    <property type="nucleotide sequence ID" value="NC_015172.1"/>
</dbReference>
<dbReference type="EMBL" id="CP002547">
    <property type="protein sequence ID" value="ADY54571.1"/>
    <property type="molecule type" value="Genomic_DNA"/>
</dbReference>
<protein>
    <submittedName>
        <fullName evidence="3">PpiC-type peptidyl-prolyl cis-trans isomerase</fullName>
    </submittedName>
</protein>
<organism evidence="3 4">
    <name type="scientific">Syntrophobotulus glycolicus (strain DSM 8271 / FlGlyR)</name>
    <dbReference type="NCBI Taxonomy" id="645991"/>
    <lineage>
        <taxon>Bacteria</taxon>
        <taxon>Bacillati</taxon>
        <taxon>Bacillota</taxon>
        <taxon>Clostridia</taxon>
        <taxon>Eubacteriales</taxon>
        <taxon>Desulfitobacteriaceae</taxon>
        <taxon>Syntrophobotulus</taxon>
    </lineage>
</organism>
<dbReference type="InterPro" id="IPR046357">
    <property type="entry name" value="PPIase_dom_sf"/>
</dbReference>
<dbReference type="Gene3D" id="3.10.50.40">
    <property type="match status" value="1"/>
</dbReference>
<reference evidence="3 4" key="1">
    <citation type="journal article" date="2011" name="Stand. Genomic Sci.">
        <title>Complete genome sequence of Syntrophobotulus glycolicus type strain (FlGlyR).</title>
        <authorList>
            <person name="Han C."/>
            <person name="Mwirichia R."/>
            <person name="Chertkov O."/>
            <person name="Held B."/>
            <person name="Lapidus A."/>
            <person name="Nolan M."/>
            <person name="Lucas S."/>
            <person name="Hammon N."/>
            <person name="Deshpande S."/>
            <person name="Cheng J.F."/>
            <person name="Tapia R."/>
            <person name="Goodwin L."/>
            <person name="Pitluck S."/>
            <person name="Huntemann M."/>
            <person name="Liolios K."/>
            <person name="Ivanova N."/>
            <person name="Pagani I."/>
            <person name="Mavromatis K."/>
            <person name="Ovchinikova G."/>
            <person name="Pati A."/>
            <person name="Chen A."/>
            <person name="Palaniappan K."/>
            <person name="Land M."/>
            <person name="Hauser L."/>
            <person name="Brambilla E.M."/>
            <person name="Rohde M."/>
            <person name="Spring S."/>
            <person name="Sikorski J."/>
            <person name="Goker M."/>
            <person name="Woyke T."/>
            <person name="Bristow J."/>
            <person name="Eisen J.A."/>
            <person name="Markowitz V."/>
            <person name="Hugenholtz P."/>
            <person name="Kyrpides N.C."/>
            <person name="Klenk H.P."/>
            <person name="Detter J.C."/>
        </authorList>
    </citation>
    <scope>NUCLEOTIDE SEQUENCE [LARGE SCALE GENOMIC DNA]</scope>
    <source>
        <strain evidence="4">DSM 8271 / FlGlyR</strain>
    </source>
</reference>
<dbReference type="SUPFAM" id="SSF109998">
    <property type="entry name" value="Triger factor/SurA peptide-binding domain-like"/>
    <property type="match status" value="1"/>
</dbReference>
<feature type="domain" description="PpiC" evidence="2">
    <location>
        <begin position="168"/>
        <end position="258"/>
    </location>
</feature>
<dbReference type="GO" id="GO:0003755">
    <property type="term" value="F:peptidyl-prolyl cis-trans isomerase activity"/>
    <property type="evidence" value="ECO:0007669"/>
    <property type="project" value="UniProtKB-KW"/>
</dbReference>
<proteinExistence type="predicted"/>
<dbReference type="PANTHER" id="PTHR47245:SF2">
    <property type="entry name" value="PEPTIDYL-PROLYL CIS-TRANS ISOMERASE HP_0175-RELATED"/>
    <property type="match status" value="1"/>
</dbReference>
<dbReference type="KEGG" id="sgy:Sgly_0200"/>
<dbReference type="Gene3D" id="1.10.4030.10">
    <property type="entry name" value="Porin chaperone SurA, peptide-binding domain"/>
    <property type="match status" value="1"/>
</dbReference>
<dbReference type="OrthoDB" id="14196at2"/>
<dbReference type="STRING" id="645991.Sgly_0200"/>
<keyword evidence="4" id="KW-1185">Reference proteome</keyword>
<dbReference type="PANTHER" id="PTHR47245">
    <property type="entry name" value="PEPTIDYLPROLYL ISOMERASE"/>
    <property type="match status" value="1"/>
</dbReference>
<name>F0SW85_SYNGF</name>
<evidence type="ECO:0000313" key="3">
    <source>
        <dbReference type="EMBL" id="ADY54571.1"/>
    </source>
</evidence>